<dbReference type="HOGENOM" id="CLU_2907093_0_0_1"/>
<gene>
    <name evidence="1" type="ORF">AMTR_s00063p00184810</name>
</gene>
<dbReference type="Gramene" id="ERN16282">
    <property type="protein sequence ID" value="ERN16282"/>
    <property type="gene ID" value="AMTR_s00063p00184810"/>
</dbReference>
<keyword evidence="2" id="KW-1185">Reference proteome</keyword>
<proteinExistence type="predicted"/>
<reference evidence="2" key="1">
    <citation type="journal article" date="2013" name="Science">
        <title>The Amborella genome and the evolution of flowering plants.</title>
        <authorList>
            <consortium name="Amborella Genome Project"/>
        </authorList>
    </citation>
    <scope>NUCLEOTIDE SEQUENCE [LARGE SCALE GENOMIC DNA]</scope>
</reference>
<protein>
    <submittedName>
        <fullName evidence="1">Uncharacterized protein</fullName>
    </submittedName>
</protein>
<name>U5D4D2_AMBTC</name>
<accession>U5D4D2</accession>
<evidence type="ECO:0000313" key="2">
    <source>
        <dbReference type="Proteomes" id="UP000017836"/>
    </source>
</evidence>
<dbReference type="AlphaFoldDB" id="U5D4D2"/>
<sequence>MLAPAVPHRLASLKARFGSGRSGSCKECSGSKGSVSHSAPAVSKHDLAVHVLEVLLLRKFQC</sequence>
<dbReference type="Proteomes" id="UP000017836">
    <property type="component" value="Unassembled WGS sequence"/>
</dbReference>
<dbReference type="EMBL" id="KI392467">
    <property type="protein sequence ID" value="ERN16282.1"/>
    <property type="molecule type" value="Genomic_DNA"/>
</dbReference>
<organism evidence="1 2">
    <name type="scientific">Amborella trichopoda</name>
    <dbReference type="NCBI Taxonomy" id="13333"/>
    <lineage>
        <taxon>Eukaryota</taxon>
        <taxon>Viridiplantae</taxon>
        <taxon>Streptophyta</taxon>
        <taxon>Embryophyta</taxon>
        <taxon>Tracheophyta</taxon>
        <taxon>Spermatophyta</taxon>
        <taxon>Magnoliopsida</taxon>
        <taxon>Amborellales</taxon>
        <taxon>Amborellaceae</taxon>
        <taxon>Amborella</taxon>
    </lineage>
</organism>
<evidence type="ECO:0000313" key="1">
    <source>
        <dbReference type="EMBL" id="ERN16282.1"/>
    </source>
</evidence>